<feature type="domain" description="DUF4136" evidence="1">
    <location>
        <begin position="21"/>
        <end position="171"/>
    </location>
</feature>
<evidence type="ECO:0000259" key="1">
    <source>
        <dbReference type="Pfam" id="PF13590"/>
    </source>
</evidence>
<accession>A0A1H2Q412</accession>
<dbReference type="EMBL" id="FNMY01000001">
    <property type="protein sequence ID" value="SDW01865.1"/>
    <property type="molecule type" value="Genomic_DNA"/>
</dbReference>
<dbReference type="STRING" id="1073328.SAMN05216294_1401"/>
<sequence>MRYVLSMLFVVFLMGCSSVQVKYDYDKAVNFSTYRSYNYMPDMQSGLSQLDENRLLRILDSTLQVRGYRLAEEPEFLINIMSQEYHTAPKSSVGLGIGGGGRNVGGGISVGVPVGGSNTQRSIQFDLVDAERDALVWQALAESGYNNNSSPNLREHNLSAIVKKVFSKFPPKTD</sequence>
<dbReference type="Proteomes" id="UP000199592">
    <property type="component" value="Unassembled WGS sequence"/>
</dbReference>
<dbReference type="Pfam" id="PF13590">
    <property type="entry name" value="DUF4136"/>
    <property type="match status" value="1"/>
</dbReference>
<organism evidence="2 3">
    <name type="scientific">Flagellimonas zhangzhouensis</name>
    <dbReference type="NCBI Taxonomy" id="1073328"/>
    <lineage>
        <taxon>Bacteria</taxon>
        <taxon>Pseudomonadati</taxon>
        <taxon>Bacteroidota</taxon>
        <taxon>Flavobacteriia</taxon>
        <taxon>Flavobacteriales</taxon>
        <taxon>Flavobacteriaceae</taxon>
        <taxon>Flagellimonas</taxon>
    </lineage>
</organism>
<reference evidence="3" key="1">
    <citation type="submission" date="2016-10" db="EMBL/GenBank/DDBJ databases">
        <authorList>
            <person name="Varghese N."/>
            <person name="Submissions S."/>
        </authorList>
    </citation>
    <scope>NUCLEOTIDE SEQUENCE [LARGE SCALE GENOMIC DNA]</scope>
    <source>
        <strain evidence="3">DSM 25030</strain>
    </source>
</reference>
<dbReference type="AlphaFoldDB" id="A0A1H2Q412"/>
<keyword evidence="3" id="KW-1185">Reference proteome</keyword>
<evidence type="ECO:0000313" key="2">
    <source>
        <dbReference type="EMBL" id="SDW01865.1"/>
    </source>
</evidence>
<gene>
    <name evidence="2" type="ORF">SAMN04487892_0052</name>
</gene>
<dbReference type="PROSITE" id="PS51257">
    <property type="entry name" value="PROKAR_LIPOPROTEIN"/>
    <property type="match status" value="1"/>
</dbReference>
<dbReference type="InterPro" id="IPR025411">
    <property type="entry name" value="DUF4136"/>
</dbReference>
<dbReference type="OrthoDB" id="1430233at2"/>
<dbReference type="Gene3D" id="3.30.160.670">
    <property type="match status" value="1"/>
</dbReference>
<proteinExistence type="predicted"/>
<protein>
    <recommendedName>
        <fullName evidence="1">DUF4136 domain-containing protein</fullName>
    </recommendedName>
</protein>
<name>A0A1H2Q412_9FLAO</name>
<evidence type="ECO:0000313" key="3">
    <source>
        <dbReference type="Proteomes" id="UP000199592"/>
    </source>
</evidence>